<gene>
    <name evidence="4" type="ORF">H5V45_03500</name>
</gene>
<dbReference type="EMBL" id="JACKXE010000001">
    <property type="protein sequence ID" value="MBB6626380.1"/>
    <property type="molecule type" value="Genomic_DNA"/>
</dbReference>
<feature type="transmembrane region" description="Helical" evidence="2">
    <location>
        <begin position="321"/>
        <end position="347"/>
    </location>
</feature>
<feature type="transmembrane region" description="Helical" evidence="2">
    <location>
        <begin position="193"/>
        <end position="214"/>
    </location>
</feature>
<proteinExistence type="predicted"/>
<feature type="transmembrane region" description="Helical" evidence="2">
    <location>
        <begin position="497"/>
        <end position="515"/>
    </location>
</feature>
<feature type="compositionally biased region" description="Low complexity" evidence="1">
    <location>
        <begin position="27"/>
        <end position="60"/>
    </location>
</feature>
<evidence type="ECO:0000256" key="2">
    <source>
        <dbReference type="SAM" id="Phobius"/>
    </source>
</evidence>
<evidence type="ECO:0000313" key="5">
    <source>
        <dbReference type="Proteomes" id="UP000523955"/>
    </source>
</evidence>
<feature type="transmembrane region" description="Helical" evidence="2">
    <location>
        <begin position="418"/>
        <end position="438"/>
    </location>
</feature>
<accession>A0A7X0RDT9</accession>
<name>A0A7X0RDT9_9ACTN</name>
<feature type="compositionally biased region" description="Low complexity" evidence="1">
    <location>
        <begin position="67"/>
        <end position="79"/>
    </location>
</feature>
<keyword evidence="2" id="KW-0472">Membrane</keyword>
<feature type="compositionally biased region" description="Pro residues" evidence="1">
    <location>
        <begin position="80"/>
        <end position="91"/>
    </location>
</feature>
<feature type="compositionally biased region" description="Pro residues" evidence="1">
    <location>
        <begin position="587"/>
        <end position="623"/>
    </location>
</feature>
<feature type="transmembrane region" description="Helical" evidence="2">
    <location>
        <begin position="162"/>
        <end position="181"/>
    </location>
</feature>
<dbReference type="AlphaFoldDB" id="A0A7X0RDT9"/>
<evidence type="ECO:0000259" key="3">
    <source>
        <dbReference type="Pfam" id="PF13240"/>
    </source>
</evidence>
<evidence type="ECO:0000313" key="4">
    <source>
        <dbReference type="EMBL" id="MBB6626380.1"/>
    </source>
</evidence>
<feature type="domain" description="Zinc-ribbon" evidence="3">
    <location>
        <begin position="4"/>
        <end position="25"/>
    </location>
</feature>
<keyword evidence="2" id="KW-1133">Transmembrane helix</keyword>
<feature type="transmembrane region" description="Helical" evidence="2">
    <location>
        <begin position="234"/>
        <end position="252"/>
    </location>
</feature>
<keyword evidence="2" id="KW-0812">Transmembrane</keyword>
<dbReference type="InterPro" id="IPR026870">
    <property type="entry name" value="Zinc_ribbon_dom"/>
</dbReference>
<feature type="transmembrane region" description="Helical" evidence="2">
    <location>
        <begin position="359"/>
        <end position="379"/>
    </location>
</feature>
<reference evidence="4 5" key="1">
    <citation type="submission" date="2020-08" db="EMBL/GenBank/DDBJ databases">
        <authorList>
            <person name="Seo M.-J."/>
        </authorList>
    </citation>
    <scope>NUCLEOTIDE SEQUENCE [LARGE SCALE GENOMIC DNA]</scope>
    <source>
        <strain evidence="4 5">KIGAM211</strain>
    </source>
</reference>
<feature type="region of interest" description="Disordered" evidence="1">
    <location>
        <begin position="530"/>
        <end position="641"/>
    </location>
</feature>
<evidence type="ECO:0000256" key="1">
    <source>
        <dbReference type="SAM" id="MobiDB-lite"/>
    </source>
</evidence>
<feature type="transmembrane region" description="Helical" evidence="2">
    <location>
        <begin position="447"/>
        <end position="466"/>
    </location>
</feature>
<keyword evidence="5" id="KW-1185">Reference proteome</keyword>
<dbReference type="Proteomes" id="UP000523955">
    <property type="component" value="Unassembled WGS sequence"/>
</dbReference>
<feature type="transmembrane region" description="Helical" evidence="2">
    <location>
        <begin position="129"/>
        <end position="150"/>
    </location>
</feature>
<dbReference type="Pfam" id="PF13240">
    <property type="entry name" value="Zn_Ribbon_1"/>
    <property type="match status" value="1"/>
</dbReference>
<sequence>MPTCARCGTQNPDGHRFCGGCGQPLVPASAAPSAPRATREGSPASAARSPYARPVPGAADPADDPVAETAPYRRSSLVPPAGPPVLPPAPSTAPYAAGPVDRVGSGPSGPGAGPAFDWQRLVRGNWRGAGLTALTAFGIAGVLSLVLAVLAKPVDFGVDNGLSLVATLLGATFGADLVLHLDQPERGKELYSAHLGVVSLTVALVALVAAVYVFRRVTARYPKPLDAVLDAARAGLLLGLGVMVCAIVFRADNDEMGRGWGAMLATRATGIEATWGASVAGALLLSALVLFATLALASLAVRPDGWPAPVERAREWLAAPLYGLATILLTLPVAGLIGLLLLIVTGSELSDNDPTDDDLSAAIALIVGLLASGGFWLLALGGGAGFGSSSHESGASFSASTDRSGVHRLAYYADDTPGLWAAPVVLVAVLLLAAYVVVRRSSAPARVLPNLAVWVATLLVVLPLLARVTSLQGGIDSDNAPGYHAGFRLGVTGWETTLLLTLVGLVCAVLVALLTGSVDRAGLRAGASGLAGRLQSDPSRPAGAAGAGGPGAGAPGAGRPGAGWAPAGAPQAPPAGWHPPGTEPLADPTPPAPVPGSPWPSTGPTPPTQPLPEAAPPPWPPADSGPDDGRTRIRPAQPPRD</sequence>
<feature type="compositionally biased region" description="Gly residues" evidence="1">
    <location>
        <begin position="545"/>
        <end position="561"/>
    </location>
</feature>
<feature type="region of interest" description="Disordered" evidence="1">
    <location>
        <begin position="1"/>
        <end position="110"/>
    </location>
</feature>
<feature type="transmembrane region" description="Helical" evidence="2">
    <location>
        <begin position="273"/>
        <end position="301"/>
    </location>
</feature>
<organism evidence="4 5">
    <name type="scientific">Nocardioides luti</name>
    <dbReference type="NCBI Taxonomy" id="2761101"/>
    <lineage>
        <taxon>Bacteria</taxon>
        <taxon>Bacillati</taxon>
        <taxon>Actinomycetota</taxon>
        <taxon>Actinomycetes</taxon>
        <taxon>Propionibacteriales</taxon>
        <taxon>Nocardioidaceae</taxon>
        <taxon>Nocardioides</taxon>
    </lineage>
</organism>
<protein>
    <submittedName>
        <fullName evidence="4">Zinc ribbon domain-containing protein</fullName>
    </submittedName>
</protein>
<comment type="caution">
    <text evidence="4">The sequence shown here is derived from an EMBL/GenBank/DDBJ whole genome shotgun (WGS) entry which is preliminary data.</text>
</comment>
<dbReference type="RefSeq" id="WP_185251665.1">
    <property type="nucleotide sequence ID" value="NZ_JACKXE010000001.1"/>
</dbReference>